<keyword evidence="8" id="KW-0206">Cytoskeleton</keyword>
<feature type="non-terminal residue" evidence="15">
    <location>
        <position position="1"/>
    </location>
</feature>
<evidence type="ECO:0000256" key="12">
    <source>
        <dbReference type="ARBA" id="ARBA00039249"/>
    </source>
</evidence>
<dbReference type="Proteomes" id="UP000475037">
    <property type="component" value="Unassembled WGS sequence"/>
</dbReference>
<evidence type="ECO:0000256" key="10">
    <source>
        <dbReference type="ARBA" id="ARBA00037538"/>
    </source>
</evidence>
<dbReference type="CDD" id="cd22973">
    <property type="entry name" value="DD_CATIP"/>
    <property type="match status" value="1"/>
</dbReference>
<evidence type="ECO:0000256" key="8">
    <source>
        <dbReference type="ARBA" id="ARBA00023212"/>
    </source>
</evidence>
<evidence type="ECO:0000256" key="13">
    <source>
        <dbReference type="SAM" id="MobiDB-lite"/>
    </source>
</evidence>
<keyword evidence="5" id="KW-0963">Cytoplasm</keyword>
<keyword evidence="16" id="KW-1185">Reference proteome</keyword>
<dbReference type="InterPro" id="IPR047501">
    <property type="entry name" value="DD_CATIP"/>
</dbReference>
<dbReference type="GO" id="GO:0016787">
    <property type="term" value="F:hydrolase activity"/>
    <property type="evidence" value="ECO:0007669"/>
    <property type="project" value="UniProtKB-KW"/>
</dbReference>
<evidence type="ECO:0000256" key="6">
    <source>
        <dbReference type="ARBA" id="ARBA00022794"/>
    </source>
</evidence>
<gene>
    <name evidence="15" type="primary">Pnkd</name>
    <name evidence="15" type="ORF">FOF47_R08678</name>
</gene>
<evidence type="ECO:0000313" key="16">
    <source>
        <dbReference type="Proteomes" id="UP000475037"/>
    </source>
</evidence>
<keyword evidence="15" id="KW-0378">Hydrolase</keyword>
<dbReference type="GO" id="GO:0030041">
    <property type="term" value="P:actin filament polymerization"/>
    <property type="evidence" value="ECO:0007669"/>
    <property type="project" value="TreeGrafter"/>
</dbReference>
<organism evidence="15 16">
    <name type="scientific">Crocuta crocuta</name>
    <name type="common">Spotted hyena</name>
    <dbReference type="NCBI Taxonomy" id="9678"/>
    <lineage>
        <taxon>Eukaryota</taxon>
        <taxon>Metazoa</taxon>
        <taxon>Chordata</taxon>
        <taxon>Craniata</taxon>
        <taxon>Vertebrata</taxon>
        <taxon>Euteleostomi</taxon>
        <taxon>Mammalia</taxon>
        <taxon>Eutheria</taxon>
        <taxon>Laurasiatheria</taxon>
        <taxon>Carnivora</taxon>
        <taxon>Feliformia</taxon>
        <taxon>Hyaenidae</taxon>
        <taxon>Crocuta</taxon>
    </lineage>
</organism>
<dbReference type="GO" id="GO:0005886">
    <property type="term" value="C:plasma membrane"/>
    <property type="evidence" value="ECO:0007669"/>
    <property type="project" value="UniProtKB-SubCell"/>
</dbReference>
<evidence type="ECO:0000256" key="11">
    <source>
        <dbReference type="ARBA" id="ARBA00037938"/>
    </source>
</evidence>
<feature type="non-terminal residue" evidence="15">
    <location>
        <position position="383"/>
    </location>
</feature>
<dbReference type="GO" id="GO:0005856">
    <property type="term" value="C:cytoskeleton"/>
    <property type="evidence" value="ECO:0007669"/>
    <property type="project" value="UniProtKB-SubCell"/>
</dbReference>
<dbReference type="AlphaFoldDB" id="A0A6G1A7K4"/>
<proteinExistence type="inferred from homology"/>
<keyword evidence="7" id="KW-0472">Membrane</keyword>
<feature type="region of interest" description="Disordered" evidence="13">
    <location>
        <begin position="358"/>
        <end position="383"/>
    </location>
</feature>
<dbReference type="PANTHER" id="PTHR15505:SF3">
    <property type="entry name" value="CILIOGENESIS-ASSOCIATED TTC17-INTERACTING PROTEIN"/>
    <property type="match status" value="1"/>
</dbReference>
<evidence type="ECO:0000256" key="4">
    <source>
        <dbReference type="ARBA" id="ARBA00022475"/>
    </source>
</evidence>
<evidence type="ECO:0000256" key="3">
    <source>
        <dbReference type="ARBA" id="ARBA00004245"/>
    </source>
</evidence>
<accession>A0A6G1A7K4</accession>
<sequence>ISAFPASLGPRAKDHQPSAHESLPPPEANAEAIQFLSNLYQEELQMLLFSETLAMVSDKGEPQGELTIEVQRGKHKDEFGVMSHCLLVHAFSRGFMDKMLCGNSLLGYLSWDLHIMEQHTQEFIKFRILPMERKMSLVKQDDQLAMTRSVKEGEEVKTKRAFFPWSSTEGFVSEAANLLLLRVMAWRQLVPSNAHFLALDTEGKLCYSTYQALGTQTIQVGRQQVDVFIVEQTVHSDEGIPSSCQFYLLSDGHLAKRIQVGSPGCCMITKMPILREKDEIEPRPVFEKQPLVWEDDMELYSRFVDRKEELRLSHASYLRRHPEAQALVSDFLLFLLLRQPTDVVTFAAEYFGAFAKRNPPTPALRSSGRPSPFRSLDPERPTD</sequence>
<comment type="caution">
    <text evidence="15">The sequence shown here is derived from an EMBL/GenBank/DDBJ whole genome shotgun (WGS) entry which is preliminary data.</text>
</comment>
<reference evidence="15 16" key="1">
    <citation type="submission" date="2019-11" db="EMBL/GenBank/DDBJ databases">
        <authorList>
            <person name="Yang C."/>
            <person name="Li F."/>
        </authorList>
    </citation>
    <scope>NUCLEOTIDE SEQUENCE [LARGE SCALE GENOMIC DNA]</scope>
    <source>
        <strain evidence="15">KB4526</strain>
        <tissue evidence="15">Muscle</tissue>
    </source>
</reference>
<keyword evidence="6" id="KW-0970">Cilium biogenesis/degradation</keyword>
<dbReference type="PANTHER" id="PTHR15505">
    <property type="entry name" value="RIIA DOMAIN-CONTAINING PROTEIN 1"/>
    <property type="match status" value="1"/>
</dbReference>
<feature type="domain" description="Ciliogenesis-associated TTC17-interacting protein N-terminal" evidence="14">
    <location>
        <begin position="31"/>
        <end position="263"/>
    </location>
</feature>
<evidence type="ECO:0000256" key="7">
    <source>
        <dbReference type="ARBA" id="ARBA00023136"/>
    </source>
</evidence>
<comment type="subcellular location">
    <subcellularLocation>
        <location evidence="2">Cell membrane</location>
    </subcellularLocation>
    <subcellularLocation>
        <location evidence="3">Cytoplasm</location>
        <location evidence="3">Cytoskeleton</location>
    </subcellularLocation>
    <subcellularLocation>
        <location evidence="1">Nucleus</location>
    </subcellularLocation>
</comment>
<dbReference type="GO" id="GO:0005634">
    <property type="term" value="C:nucleus"/>
    <property type="evidence" value="ECO:0007669"/>
    <property type="project" value="UniProtKB-SubCell"/>
</dbReference>
<keyword evidence="9" id="KW-0539">Nucleus</keyword>
<evidence type="ECO:0000256" key="1">
    <source>
        <dbReference type="ARBA" id="ARBA00004123"/>
    </source>
</evidence>
<keyword evidence="4" id="KW-1003">Cell membrane</keyword>
<dbReference type="Pfam" id="PF21772">
    <property type="entry name" value="CATIP_N"/>
    <property type="match status" value="1"/>
</dbReference>
<protein>
    <recommendedName>
        <fullName evidence="12">Ciliogenesis-associated TTC17-interacting protein</fullName>
    </recommendedName>
</protein>
<evidence type="ECO:0000313" key="15">
    <source>
        <dbReference type="EMBL" id="KAF0871825.1"/>
    </source>
</evidence>
<dbReference type="InterPro" id="IPR048777">
    <property type="entry name" value="CATIP_N"/>
</dbReference>
<name>A0A6G1A7K4_CROCR</name>
<comment type="similarity">
    <text evidence="11">Belongs to the CATIP family.</text>
</comment>
<evidence type="ECO:0000256" key="2">
    <source>
        <dbReference type="ARBA" id="ARBA00004236"/>
    </source>
</evidence>
<evidence type="ECO:0000256" key="5">
    <source>
        <dbReference type="ARBA" id="ARBA00022490"/>
    </source>
</evidence>
<feature type="region of interest" description="Disordered" evidence="13">
    <location>
        <begin position="1"/>
        <end position="25"/>
    </location>
</feature>
<dbReference type="SUPFAM" id="SSF47391">
    <property type="entry name" value="Dimerization-anchoring domain of cAMP-dependent PK regulatory subunit"/>
    <property type="match status" value="1"/>
</dbReference>
<comment type="function">
    <text evidence="10">Plays a role in primary ciliogenesis by modulating actin polymerization.</text>
</comment>
<dbReference type="GO" id="GO:0044782">
    <property type="term" value="P:cilium organization"/>
    <property type="evidence" value="ECO:0007669"/>
    <property type="project" value="TreeGrafter"/>
</dbReference>
<evidence type="ECO:0000259" key="14">
    <source>
        <dbReference type="Pfam" id="PF21772"/>
    </source>
</evidence>
<dbReference type="EMBL" id="VOAJ01009563">
    <property type="protein sequence ID" value="KAF0871825.1"/>
    <property type="molecule type" value="Genomic_DNA"/>
</dbReference>
<evidence type="ECO:0000256" key="9">
    <source>
        <dbReference type="ARBA" id="ARBA00023242"/>
    </source>
</evidence>